<keyword evidence="2" id="KW-0238">DNA-binding</keyword>
<dbReference type="SUPFAM" id="SSF46894">
    <property type="entry name" value="C-terminal effector domain of the bipartite response regulators"/>
    <property type="match status" value="1"/>
</dbReference>
<dbReference type="AlphaFoldDB" id="A0ABD6N2G7"/>
<gene>
    <name evidence="5" type="ORF">DM819_16590</name>
</gene>
<dbReference type="CDD" id="cd06170">
    <property type="entry name" value="LuxR_C_like"/>
    <property type="match status" value="1"/>
</dbReference>
<name>A0ABD6N2G7_9PSED</name>
<dbReference type="InterPro" id="IPR000792">
    <property type="entry name" value="Tscrpt_reg_LuxR_C"/>
</dbReference>
<dbReference type="InterPro" id="IPR016032">
    <property type="entry name" value="Sig_transdc_resp-reg_C-effctor"/>
</dbReference>
<evidence type="ECO:0000313" key="6">
    <source>
        <dbReference type="Proteomes" id="UP000704738"/>
    </source>
</evidence>
<reference evidence="5 6" key="1">
    <citation type="submission" date="2018-06" db="EMBL/GenBank/DDBJ databases">
        <title>Bacteria isolated from soil of Wuhan.</title>
        <authorList>
            <person name="Xiang W."/>
            <person name="Huang C."/>
        </authorList>
    </citation>
    <scope>NUCLEOTIDE SEQUENCE [LARGE SCALE GENOMIC DNA]</scope>
    <source>
        <strain evidence="6">xwS4</strain>
    </source>
</reference>
<dbReference type="InterPro" id="IPR036388">
    <property type="entry name" value="WH-like_DNA-bd_sf"/>
</dbReference>
<dbReference type="PROSITE" id="PS50043">
    <property type="entry name" value="HTH_LUXR_2"/>
    <property type="match status" value="1"/>
</dbReference>
<dbReference type="PRINTS" id="PR00038">
    <property type="entry name" value="HTHLUXR"/>
</dbReference>
<dbReference type="PANTHER" id="PTHR44688:SF16">
    <property type="entry name" value="DNA-BINDING TRANSCRIPTIONAL ACTIVATOR DEVR_DOSR"/>
    <property type="match status" value="1"/>
</dbReference>
<protein>
    <submittedName>
        <fullName evidence="5">Helix-turn-helix transcriptional regulator</fullName>
    </submittedName>
</protein>
<comment type="caution">
    <text evidence="5">The sequence shown here is derived from an EMBL/GenBank/DDBJ whole genome shotgun (WGS) entry which is preliminary data.</text>
</comment>
<accession>A0ABD6N2G7</accession>
<sequence length="219" mass="24461">MQRASYETLGQHCLGAFSQFATASLAAFYRIDENLQACEFQLLGMQAPMHDTYLNQFKHLDPLNPSACASAGLPVMSLQQGLRRQPATHNHLYQRFLKLYSIIDVVEVVAHVGHRPVAGISLLRHPDLGCFKPEELDSLRPLHGLMQMAAQSLPVEQSRLAGLTPREREIAELLRQGNSNKELARQLGLGLPTVKTHLLNLFRKIGVTSRTELVSMLFL</sequence>
<dbReference type="EMBL" id="QJRE01000113">
    <property type="protein sequence ID" value="NWL47423.1"/>
    <property type="molecule type" value="Genomic_DNA"/>
</dbReference>
<dbReference type="Pfam" id="PF00196">
    <property type="entry name" value="GerE"/>
    <property type="match status" value="1"/>
</dbReference>
<keyword evidence="1" id="KW-0805">Transcription regulation</keyword>
<keyword evidence="3" id="KW-0804">Transcription</keyword>
<proteinExistence type="predicted"/>
<dbReference type="RefSeq" id="WP_179053099.1">
    <property type="nucleotide sequence ID" value="NZ_QJRE01000113.1"/>
</dbReference>
<dbReference type="GO" id="GO:0003677">
    <property type="term" value="F:DNA binding"/>
    <property type="evidence" value="ECO:0007669"/>
    <property type="project" value="UniProtKB-KW"/>
</dbReference>
<evidence type="ECO:0000259" key="4">
    <source>
        <dbReference type="PROSITE" id="PS50043"/>
    </source>
</evidence>
<evidence type="ECO:0000313" key="5">
    <source>
        <dbReference type="EMBL" id="NWL47423.1"/>
    </source>
</evidence>
<dbReference type="SMART" id="SM00421">
    <property type="entry name" value="HTH_LUXR"/>
    <property type="match status" value="1"/>
</dbReference>
<organism evidence="5 6">
    <name type="scientific">Pseudomonas hunanensis</name>
    <dbReference type="NCBI Taxonomy" id="1247546"/>
    <lineage>
        <taxon>Bacteria</taxon>
        <taxon>Pseudomonadati</taxon>
        <taxon>Pseudomonadota</taxon>
        <taxon>Gammaproteobacteria</taxon>
        <taxon>Pseudomonadales</taxon>
        <taxon>Pseudomonadaceae</taxon>
        <taxon>Pseudomonas</taxon>
    </lineage>
</organism>
<dbReference type="PANTHER" id="PTHR44688">
    <property type="entry name" value="DNA-BINDING TRANSCRIPTIONAL ACTIVATOR DEVR_DOSR"/>
    <property type="match status" value="1"/>
</dbReference>
<feature type="domain" description="HTH luxR-type" evidence="4">
    <location>
        <begin position="156"/>
        <end position="219"/>
    </location>
</feature>
<evidence type="ECO:0000256" key="2">
    <source>
        <dbReference type="ARBA" id="ARBA00023125"/>
    </source>
</evidence>
<dbReference type="Proteomes" id="UP000704738">
    <property type="component" value="Unassembled WGS sequence"/>
</dbReference>
<evidence type="ECO:0000256" key="3">
    <source>
        <dbReference type="ARBA" id="ARBA00023163"/>
    </source>
</evidence>
<dbReference type="Gene3D" id="1.10.10.10">
    <property type="entry name" value="Winged helix-like DNA-binding domain superfamily/Winged helix DNA-binding domain"/>
    <property type="match status" value="1"/>
</dbReference>
<evidence type="ECO:0000256" key="1">
    <source>
        <dbReference type="ARBA" id="ARBA00023015"/>
    </source>
</evidence>